<reference evidence="3 5" key="1">
    <citation type="journal article" date="2015" name="Biotechnol. Bioeng.">
        <title>Genome sequence and phenotypic characterization of Caulobacter segnis.</title>
        <authorList>
            <person name="Patel S."/>
            <person name="Fletcher B."/>
            <person name="Scott D.C."/>
            <person name="Ely B."/>
        </authorList>
    </citation>
    <scope>NUCLEOTIDE SEQUENCE [LARGE SCALE GENOMIC DNA]</scope>
    <source>
        <strain evidence="3 5">PS02</strain>
    </source>
</reference>
<keyword evidence="3" id="KW-0456">Lyase</keyword>
<proteinExistence type="predicted"/>
<keyword evidence="6" id="KW-1185">Reference proteome</keyword>
<dbReference type="InterPro" id="IPR010388">
    <property type="entry name" value="Anaerobic_Co-chelatase"/>
</dbReference>
<dbReference type="GO" id="GO:0046872">
    <property type="term" value="F:metal ion binding"/>
    <property type="evidence" value="ECO:0007669"/>
    <property type="project" value="UniProtKB-KW"/>
</dbReference>
<dbReference type="AlphaFoldDB" id="A0A166UB70"/>
<dbReference type="Gene3D" id="3.40.50.1400">
    <property type="match status" value="2"/>
</dbReference>
<reference evidence="4 6" key="2">
    <citation type="journal article" date="2016" name="Front. Microbiol.">
        <title>Industrial Acetogenic Biocatalysts: A Comparative Metabolic and Genomic Analysis.</title>
        <authorList>
            <person name="Bengelsdorf F."/>
            <person name="Poehlein A."/>
            <person name="Sonja S."/>
            <person name="Erz C."/>
            <person name="Hummel T."/>
            <person name="Hoffmeister S."/>
            <person name="Daniel R."/>
            <person name="Durre P."/>
        </authorList>
    </citation>
    <scope>NUCLEOTIDE SEQUENCE [LARGE SCALE GENOMIC DNA]</scope>
    <source>
        <strain evidence="4 6">PTA-10522</strain>
    </source>
</reference>
<feature type="binding site" evidence="2">
    <location>
        <position position="179"/>
    </location>
    <ligand>
        <name>Co(2+)</name>
        <dbReference type="ChEBI" id="CHEBI:48828"/>
    </ligand>
</feature>
<dbReference type="PANTHER" id="PTHR33542">
    <property type="entry name" value="SIROHYDROCHLORIN FERROCHELATASE, CHLOROPLASTIC"/>
    <property type="match status" value="1"/>
</dbReference>
<dbReference type="InterPro" id="IPR050963">
    <property type="entry name" value="Sirohydro_Cobaltochel/CbiX"/>
</dbReference>
<evidence type="ECO:0000313" key="5">
    <source>
        <dbReference type="Proteomes" id="UP000077384"/>
    </source>
</evidence>
<evidence type="ECO:0000256" key="2">
    <source>
        <dbReference type="PIRSR" id="PIRSR033579-3"/>
    </source>
</evidence>
<organism evidence="3 5">
    <name type="scientific">Clostridium coskatii</name>
    <dbReference type="NCBI Taxonomy" id="1705578"/>
    <lineage>
        <taxon>Bacteria</taxon>
        <taxon>Bacillati</taxon>
        <taxon>Bacillota</taxon>
        <taxon>Clostridia</taxon>
        <taxon>Eubacteriales</taxon>
        <taxon>Clostridiaceae</taxon>
        <taxon>Clostridium</taxon>
    </lineage>
</organism>
<comment type="caution">
    <text evidence="3">The sequence shown here is derived from an EMBL/GenBank/DDBJ whole genome shotgun (WGS) entry which is preliminary data.</text>
</comment>
<dbReference type="EMBL" id="LROR01000053">
    <property type="protein sequence ID" value="OBR93334.1"/>
    <property type="molecule type" value="Genomic_DNA"/>
</dbReference>
<gene>
    <name evidence="3" type="primary">cbiK</name>
    <name evidence="4" type="ORF">CLCOS_23750</name>
    <name evidence="3" type="ORF">WX73_02473</name>
</gene>
<dbReference type="Proteomes" id="UP000077384">
    <property type="component" value="Unassembled WGS sequence"/>
</dbReference>
<dbReference type="GO" id="GO:0016852">
    <property type="term" value="F:sirohydrochlorin cobaltochelatase activity"/>
    <property type="evidence" value="ECO:0007669"/>
    <property type="project" value="UniProtKB-EC"/>
</dbReference>
<keyword evidence="2" id="KW-0170">Cobalt</keyword>
<keyword evidence="2" id="KW-0479">Metal-binding</keyword>
<protein>
    <submittedName>
        <fullName evidence="3">Sirohydrochlorin cobaltochelatase</fullName>
        <ecNumber evidence="3">4.99.1.3</ecNumber>
    </submittedName>
</protein>
<evidence type="ECO:0000313" key="4">
    <source>
        <dbReference type="EMBL" id="OBR93334.1"/>
    </source>
</evidence>
<dbReference type="PATRIC" id="fig|1705578.3.peg.1795"/>
<evidence type="ECO:0000313" key="3">
    <source>
        <dbReference type="EMBL" id="OAA94760.1"/>
    </source>
</evidence>
<dbReference type="GO" id="GO:0019251">
    <property type="term" value="P:anaerobic cobalamin biosynthetic process"/>
    <property type="evidence" value="ECO:0007669"/>
    <property type="project" value="InterPro"/>
</dbReference>
<dbReference type="EC" id="4.99.1.3" evidence="3"/>
<sequence>MKEAKRGILVVSFGTSMLGTLKNCIEDTENEIKNEFKEYAVRRAFTSGIIIKKLKNQKKIYIDTVPEALDKMRDEGFREVYVQPLHIMPGDEYDKVVRCINEYQGSFSKLVLGRPVLYRQSDYVIAARALEKQLPPLSQNEAVVLMGHGSSHPSNSSYALFQYVLDDLKIGNTFVATVEGYPAIDNIIPKLKENNIEKVTLMPFMLVAGDHATNDMAGEDNDSWKQILKSKGFEINTYLHGLGENKAFQEIYVQHIRDCIEGNPLMDEKMKVKM</sequence>
<dbReference type="Proteomes" id="UP000093694">
    <property type="component" value="Unassembled WGS sequence"/>
</dbReference>
<feature type="active site" description="Proton acceptor" evidence="1">
    <location>
        <position position="148"/>
    </location>
</feature>
<dbReference type="Pfam" id="PF06180">
    <property type="entry name" value="CbiK"/>
    <property type="match status" value="1"/>
</dbReference>
<dbReference type="SUPFAM" id="SSF53800">
    <property type="entry name" value="Chelatase"/>
    <property type="match status" value="1"/>
</dbReference>
<dbReference type="CDD" id="cd03413">
    <property type="entry name" value="CbiK_C"/>
    <property type="match status" value="1"/>
</dbReference>
<dbReference type="PIRSF" id="PIRSF033579">
    <property type="entry name" value="Anaer_Co_chel"/>
    <property type="match status" value="1"/>
</dbReference>
<feature type="binding site" evidence="2">
    <location>
        <position position="211"/>
    </location>
    <ligand>
        <name>Co(2+)</name>
        <dbReference type="ChEBI" id="CHEBI:48828"/>
    </ligand>
</feature>
<dbReference type="PANTHER" id="PTHR33542:SF3">
    <property type="entry name" value="SIROHYDROCHLORIN FERROCHELATASE, CHLOROPLASTIC"/>
    <property type="match status" value="1"/>
</dbReference>
<name>A0A166UB70_9CLOT</name>
<dbReference type="RefSeq" id="WP_063600147.1">
    <property type="nucleotide sequence ID" value="NZ_LITQ01000002.1"/>
</dbReference>
<dbReference type="EMBL" id="LITQ01000002">
    <property type="protein sequence ID" value="OAA94760.1"/>
    <property type="molecule type" value="Genomic_DNA"/>
</dbReference>
<feature type="binding site" evidence="2">
    <location>
        <position position="148"/>
    </location>
    <ligand>
        <name>Co(2+)</name>
        <dbReference type="ChEBI" id="CHEBI:48828"/>
    </ligand>
</feature>
<accession>A0A166UB70</accession>
<evidence type="ECO:0000313" key="6">
    <source>
        <dbReference type="Proteomes" id="UP000093694"/>
    </source>
</evidence>
<dbReference type="CDD" id="cd03412">
    <property type="entry name" value="CbiK_N"/>
    <property type="match status" value="1"/>
</dbReference>
<evidence type="ECO:0000256" key="1">
    <source>
        <dbReference type="PIRSR" id="PIRSR033579-1"/>
    </source>
</evidence>